<comment type="caution">
    <text evidence="1">The sequence shown here is derived from an EMBL/GenBank/DDBJ whole genome shotgun (WGS) entry which is preliminary data.</text>
</comment>
<evidence type="ECO:0000313" key="1">
    <source>
        <dbReference type="EMBL" id="GID59234.1"/>
    </source>
</evidence>
<name>A0ABQ3XL48_9ACTN</name>
<accession>A0ABQ3XL48</accession>
<reference evidence="1 2" key="1">
    <citation type="submission" date="2021-01" db="EMBL/GenBank/DDBJ databases">
        <title>Whole genome shotgun sequence of Actinoplanes couchii NBRC 106145.</title>
        <authorList>
            <person name="Komaki H."/>
            <person name="Tamura T."/>
        </authorList>
    </citation>
    <scope>NUCLEOTIDE SEQUENCE [LARGE SCALE GENOMIC DNA]</scope>
    <source>
        <strain evidence="1 2">NBRC 106145</strain>
    </source>
</reference>
<proteinExistence type="predicted"/>
<dbReference type="Proteomes" id="UP000612282">
    <property type="component" value="Unassembled WGS sequence"/>
</dbReference>
<dbReference type="EMBL" id="BOMG01000095">
    <property type="protein sequence ID" value="GID59234.1"/>
    <property type="molecule type" value="Genomic_DNA"/>
</dbReference>
<protein>
    <submittedName>
        <fullName evidence="1">Uncharacterized protein</fullName>
    </submittedName>
</protein>
<organism evidence="1 2">
    <name type="scientific">Actinoplanes couchii</name>
    <dbReference type="NCBI Taxonomy" id="403638"/>
    <lineage>
        <taxon>Bacteria</taxon>
        <taxon>Bacillati</taxon>
        <taxon>Actinomycetota</taxon>
        <taxon>Actinomycetes</taxon>
        <taxon>Micromonosporales</taxon>
        <taxon>Micromonosporaceae</taxon>
        <taxon>Actinoplanes</taxon>
    </lineage>
</organism>
<keyword evidence="2" id="KW-1185">Reference proteome</keyword>
<evidence type="ECO:0000313" key="2">
    <source>
        <dbReference type="Proteomes" id="UP000612282"/>
    </source>
</evidence>
<sequence length="241" mass="27431">MLLSAGMLQIRALASRPERSRHPDGHLAEIRLIADICHNLPGADRPRPIGEYDPLVWAWQTSDDFKRSWIRRHLAEAGIGVEFLERAPLPPPAASPETRPTWKRWQLPRDPAAFLAVDSNTFADLVRQAREDVAAFEWFLDHLHPDGQHILRPRRPAETLLRADGPGDLRQYRALVTMNDGTLVVDHPRLRAADVAALPGNLPLLRRLQLAAVPPDRRELDAGRWASRHREENPKCRDQTY</sequence>
<gene>
    <name evidence="1" type="ORF">Aco03nite_076380</name>
</gene>